<dbReference type="EMBL" id="CM001881">
    <property type="protein sequence ID" value="EOY21834.1"/>
    <property type="molecule type" value="Genomic_DNA"/>
</dbReference>
<dbReference type="SUPFAM" id="SSF52833">
    <property type="entry name" value="Thioredoxin-like"/>
    <property type="match status" value="1"/>
</dbReference>
<keyword evidence="5" id="KW-0963">Cytoplasm</keyword>
<organism evidence="8 9">
    <name type="scientific">Theobroma cacao</name>
    <name type="common">Cacao</name>
    <name type="synonym">Cocoa</name>
    <dbReference type="NCBI Taxonomy" id="3641"/>
    <lineage>
        <taxon>Eukaryota</taxon>
        <taxon>Viridiplantae</taxon>
        <taxon>Streptophyta</taxon>
        <taxon>Embryophyta</taxon>
        <taxon>Tracheophyta</taxon>
        <taxon>Spermatophyta</taxon>
        <taxon>Magnoliopsida</taxon>
        <taxon>eudicotyledons</taxon>
        <taxon>Gunneridae</taxon>
        <taxon>Pentapetalae</taxon>
        <taxon>rosids</taxon>
        <taxon>malvids</taxon>
        <taxon>Malvales</taxon>
        <taxon>Malvaceae</taxon>
        <taxon>Byttnerioideae</taxon>
        <taxon>Theobroma</taxon>
    </lineage>
</organism>
<sequence>MSHGIAITGDGEGNSYYLLLTYLTEFLFLRNYYSVMQFEEDLSNKSQVLLRHNPVHKKVPVLVHKGNPIAESCVILEYIDETWKVAPRLLPDDPYQRAQVRFWASFIQQQLFEAIGWIITSNAEAQEKNTVELLQQMDVFEETMKEFYAEGIQGIRNDNLGLLDILVCATFGPYKALEEAAGVKILDPERHPFIYSWVTNSNEVPVMKEATPPHEKLLALLQIVRQNALKSSTSQS</sequence>
<dbReference type="GO" id="GO:0006749">
    <property type="term" value="P:glutathione metabolic process"/>
    <property type="evidence" value="ECO:0000318"/>
    <property type="project" value="GO_Central"/>
</dbReference>
<name>A0A061G474_THECC</name>
<comment type="similarity">
    <text evidence="3">Belongs to the GST superfamily. Tau family.</text>
</comment>
<dbReference type="OMA" id="HEYMTIM"/>
<evidence type="ECO:0000313" key="8">
    <source>
        <dbReference type="EMBL" id="EOY21834.1"/>
    </source>
</evidence>
<dbReference type="PANTHER" id="PTHR11260">
    <property type="entry name" value="GLUTATHIONE S-TRANSFERASE, GST, SUPERFAMILY, GST DOMAIN CONTAINING"/>
    <property type="match status" value="1"/>
</dbReference>
<dbReference type="PROSITE" id="PS50404">
    <property type="entry name" value="GST_NTER"/>
    <property type="match status" value="1"/>
</dbReference>
<dbReference type="Gene3D" id="3.40.30.10">
    <property type="entry name" value="Glutaredoxin"/>
    <property type="match status" value="1"/>
</dbReference>
<dbReference type="GO" id="GO:0004364">
    <property type="term" value="F:glutathione transferase activity"/>
    <property type="evidence" value="ECO:0000318"/>
    <property type="project" value="GO_Central"/>
</dbReference>
<dbReference type="InterPro" id="IPR036282">
    <property type="entry name" value="Glutathione-S-Trfase_C_sf"/>
</dbReference>
<dbReference type="InParanoid" id="A0A061G474"/>
<evidence type="ECO:0000256" key="4">
    <source>
        <dbReference type="ARBA" id="ARBA00047960"/>
    </source>
</evidence>
<dbReference type="InterPro" id="IPR010987">
    <property type="entry name" value="Glutathione-S-Trfase_C-like"/>
</dbReference>
<dbReference type="SFLD" id="SFLDG01152">
    <property type="entry name" value="Main.3:_Omega-_and_Tau-like"/>
    <property type="match status" value="1"/>
</dbReference>
<dbReference type="PANTHER" id="PTHR11260:SF753">
    <property type="entry name" value="GLUTATHIONE TRANSFERASE"/>
    <property type="match status" value="1"/>
</dbReference>
<dbReference type="GO" id="GO:0005829">
    <property type="term" value="C:cytosol"/>
    <property type="evidence" value="ECO:0007669"/>
    <property type="project" value="UniProtKB-SubCell"/>
</dbReference>
<dbReference type="STRING" id="3641.A0A061G474"/>
<protein>
    <recommendedName>
        <fullName evidence="5">Glutathione S-transferase</fullName>
        <ecNumber evidence="5">2.5.1.18</ecNumber>
    </recommendedName>
</protein>
<evidence type="ECO:0000256" key="5">
    <source>
        <dbReference type="RuleBase" id="RU369102"/>
    </source>
</evidence>
<evidence type="ECO:0000259" key="6">
    <source>
        <dbReference type="PROSITE" id="PS50404"/>
    </source>
</evidence>
<dbReference type="Pfam" id="PF02798">
    <property type="entry name" value="GST_N"/>
    <property type="match status" value="1"/>
</dbReference>
<dbReference type="SFLD" id="SFLDS00019">
    <property type="entry name" value="Glutathione_Transferase_(cytos"/>
    <property type="match status" value="1"/>
</dbReference>
<evidence type="ECO:0000313" key="9">
    <source>
        <dbReference type="Proteomes" id="UP000026915"/>
    </source>
</evidence>
<evidence type="ECO:0000256" key="3">
    <source>
        <dbReference type="ARBA" id="ARBA00025743"/>
    </source>
</evidence>
<dbReference type="PROSITE" id="PS50405">
    <property type="entry name" value="GST_CTER"/>
    <property type="match status" value="1"/>
</dbReference>
<dbReference type="SUPFAM" id="SSF47616">
    <property type="entry name" value="GST C-terminal domain-like"/>
    <property type="match status" value="1"/>
</dbReference>
<dbReference type="InterPro" id="IPR045074">
    <property type="entry name" value="GST_C_Tau"/>
</dbReference>
<comment type="catalytic activity">
    <reaction evidence="4 5">
        <text>RX + glutathione = an S-substituted glutathione + a halide anion + H(+)</text>
        <dbReference type="Rhea" id="RHEA:16437"/>
        <dbReference type="ChEBI" id="CHEBI:15378"/>
        <dbReference type="ChEBI" id="CHEBI:16042"/>
        <dbReference type="ChEBI" id="CHEBI:17792"/>
        <dbReference type="ChEBI" id="CHEBI:57925"/>
        <dbReference type="ChEBI" id="CHEBI:90779"/>
        <dbReference type="EC" id="2.5.1.18"/>
    </reaction>
</comment>
<evidence type="ECO:0000259" key="7">
    <source>
        <dbReference type="PROSITE" id="PS50405"/>
    </source>
</evidence>
<dbReference type="CDD" id="cd03185">
    <property type="entry name" value="GST_C_Tau"/>
    <property type="match status" value="1"/>
</dbReference>
<feature type="domain" description="GST N-terminal" evidence="6">
    <location>
        <begin position="1"/>
        <end position="87"/>
    </location>
</feature>
<dbReference type="HOGENOM" id="CLU_011226_18_0_1"/>
<dbReference type="GO" id="GO:0005737">
    <property type="term" value="C:cytoplasm"/>
    <property type="evidence" value="ECO:0000318"/>
    <property type="project" value="GO_Central"/>
</dbReference>
<dbReference type="InterPro" id="IPR045073">
    <property type="entry name" value="Omega/Tau-like"/>
</dbReference>
<dbReference type="InterPro" id="IPR004045">
    <property type="entry name" value="Glutathione_S-Trfase_N"/>
</dbReference>
<evidence type="ECO:0000256" key="2">
    <source>
        <dbReference type="ARBA" id="ARBA00022679"/>
    </source>
</evidence>
<dbReference type="eggNOG" id="KOG0406">
    <property type="taxonomic scope" value="Eukaryota"/>
</dbReference>
<feature type="domain" description="GST C-terminal" evidence="7">
    <location>
        <begin position="93"/>
        <end position="231"/>
    </location>
</feature>
<dbReference type="InterPro" id="IPR036249">
    <property type="entry name" value="Thioredoxin-like_sf"/>
</dbReference>
<reference evidence="8 9" key="1">
    <citation type="journal article" date="2013" name="Genome Biol.">
        <title>The genome sequence of the most widely cultivated cacao type and its use to identify candidate genes regulating pod color.</title>
        <authorList>
            <person name="Motamayor J.C."/>
            <person name="Mockaitis K."/>
            <person name="Schmutz J."/>
            <person name="Haiminen N."/>
            <person name="Iii D.L."/>
            <person name="Cornejo O."/>
            <person name="Findley S.D."/>
            <person name="Zheng P."/>
            <person name="Utro F."/>
            <person name="Royaert S."/>
            <person name="Saski C."/>
            <person name="Jenkins J."/>
            <person name="Podicheti R."/>
            <person name="Zhao M."/>
            <person name="Scheffler B.E."/>
            <person name="Stack J.C."/>
            <person name="Feltus F.A."/>
            <person name="Mustiga G.M."/>
            <person name="Amores F."/>
            <person name="Phillips W."/>
            <person name="Marelli J.P."/>
            <person name="May G.D."/>
            <person name="Shapiro H."/>
            <person name="Ma J."/>
            <person name="Bustamante C.D."/>
            <person name="Schnell R.J."/>
            <person name="Main D."/>
            <person name="Gilbert D."/>
            <person name="Parida L."/>
            <person name="Kuhn D.N."/>
        </authorList>
    </citation>
    <scope>NUCLEOTIDE SEQUENCE [LARGE SCALE GENOMIC DNA]</scope>
    <source>
        <strain evidence="9">cv. Matina 1-6</strain>
    </source>
</reference>
<proteinExistence type="inferred from homology"/>
<keyword evidence="9" id="KW-1185">Reference proteome</keyword>
<gene>
    <name evidence="8" type="ORF">TCM_013966</name>
</gene>
<dbReference type="FunFam" id="1.20.1050.10:FF:000016">
    <property type="entry name" value="Glutathione S-transferase U9"/>
    <property type="match status" value="1"/>
</dbReference>
<dbReference type="AlphaFoldDB" id="A0A061G474"/>
<dbReference type="Gramene" id="EOY21834">
    <property type="protein sequence ID" value="EOY21834"/>
    <property type="gene ID" value="TCM_013966"/>
</dbReference>
<keyword evidence="1" id="KW-0216">Detoxification</keyword>
<accession>A0A061G474</accession>
<dbReference type="Proteomes" id="UP000026915">
    <property type="component" value="Chromosome 3"/>
</dbReference>
<dbReference type="SFLD" id="SFLDG00358">
    <property type="entry name" value="Main_(cytGST)"/>
    <property type="match status" value="1"/>
</dbReference>
<dbReference type="Gene3D" id="1.20.1050.10">
    <property type="match status" value="1"/>
</dbReference>
<comment type="function">
    <text evidence="5">Is involved in the conjugation of reduced glutathione to a wide number of exogenous and endogenous hydrophobic electrophiles.</text>
</comment>
<evidence type="ECO:0000256" key="1">
    <source>
        <dbReference type="ARBA" id="ARBA00022575"/>
    </source>
</evidence>
<dbReference type="InterPro" id="IPR040079">
    <property type="entry name" value="Glutathione_S-Trfase"/>
</dbReference>
<comment type="subcellular location">
    <subcellularLocation>
        <location evidence="5">Cytoplasm</location>
        <location evidence="5">Cytosol</location>
    </subcellularLocation>
</comment>
<dbReference type="GO" id="GO:0009407">
    <property type="term" value="P:toxin catabolic process"/>
    <property type="evidence" value="ECO:0007669"/>
    <property type="project" value="UniProtKB-ARBA"/>
</dbReference>
<dbReference type="EC" id="2.5.1.18" evidence="5"/>
<keyword evidence="2 5" id="KW-0808">Transferase</keyword>